<feature type="domain" description="Phosphoesterase HXTX" evidence="3">
    <location>
        <begin position="93"/>
        <end position="163"/>
    </location>
</feature>
<dbReference type="Proteomes" id="UP000387223">
    <property type="component" value="Unassembled WGS sequence"/>
</dbReference>
<comment type="catalytic activity">
    <reaction evidence="2">
        <text>a 3'-end 2',3'-cyclophospho-ribonucleotide-RNA + H2O = a 3'-end 2'-phospho-ribonucleotide-RNA + H(+)</text>
        <dbReference type="Rhea" id="RHEA:11828"/>
        <dbReference type="Rhea" id="RHEA-COMP:10464"/>
        <dbReference type="Rhea" id="RHEA-COMP:17353"/>
        <dbReference type="ChEBI" id="CHEBI:15377"/>
        <dbReference type="ChEBI" id="CHEBI:15378"/>
        <dbReference type="ChEBI" id="CHEBI:83064"/>
        <dbReference type="ChEBI" id="CHEBI:173113"/>
        <dbReference type="EC" id="3.1.4.58"/>
    </reaction>
</comment>
<dbReference type="AlphaFoldDB" id="A0A5M3PQE9"/>
<dbReference type="RefSeq" id="WP_136631636.1">
    <property type="nucleotide sequence ID" value="NZ_BGZH01000002.1"/>
</dbReference>
<evidence type="ECO:0000313" key="6">
    <source>
        <dbReference type="Proteomes" id="UP000340077"/>
    </source>
</evidence>
<proteinExistence type="inferred from homology"/>
<evidence type="ECO:0000313" key="7">
    <source>
        <dbReference type="Proteomes" id="UP000387223"/>
    </source>
</evidence>
<feature type="domain" description="Phosphoesterase HXTX" evidence="3">
    <location>
        <begin position="8"/>
        <end position="86"/>
    </location>
</feature>
<feature type="short sequence motif" description="HXTX 1" evidence="2">
    <location>
        <begin position="37"/>
        <end position="40"/>
    </location>
</feature>
<evidence type="ECO:0000256" key="1">
    <source>
        <dbReference type="ARBA" id="ARBA00022801"/>
    </source>
</evidence>
<comment type="similarity">
    <text evidence="2">Belongs to the 2H phosphoesterase superfamily. ThpR family.</text>
</comment>
<gene>
    <name evidence="4" type="ORF">MS5N3_25550</name>
    <name evidence="5" type="ORF">MSSD14B_31540</name>
</gene>
<keyword evidence="1 2" id="KW-0378">Hydrolase</keyword>
<keyword evidence="6" id="KW-1185">Reference proteome</keyword>
<dbReference type="HAMAP" id="MF_01940">
    <property type="entry name" value="RNA_CPDase"/>
    <property type="match status" value="1"/>
</dbReference>
<dbReference type="SUPFAM" id="SSF55144">
    <property type="entry name" value="LigT-like"/>
    <property type="match status" value="1"/>
</dbReference>
<dbReference type="PANTHER" id="PTHR35561:SF1">
    <property type="entry name" value="RNA 2',3'-CYCLIC PHOSPHODIESTERASE"/>
    <property type="match status" value="1"/>
</dbReference>
<sequence length="180" mass="19939">MPRIFFGLELPSEIKERLLNVRVSVPGAKWQSAEQLHITLLFLGGVEESRLEAVVDSARAIRPTPFELEVSGLGCFGQSRRPRNLWAGVQPEAPVADIHEALGQRMEKLGFEAERRSFLPHITLARFKRQPGSVERLLAEQGASVFGQFAVTEFALFDSKPGPAGSEYRVIERFPLSGPG</sequence>
<dbReference type="NCBIfam" id="TIGR02258">
    <property type="entry name" value="2_5_ligase"/>
    <property type="match status" value="1"/>
</dbReference>
<dbReference type="Gene3D" id="3.90.1140.10">
    <property type="entry name" value="Cyclic phosphodiesterase"/>
    <property type="match status" value="1"/>
</dbReference>
<reference evidence="6 7" key="1">
    <citation type="journal article" date="2019" name="J. Gen. Appl. Microbiol.">
        <title>Aerobic degradation of cis-dichloroethene by the marine bacterium Marinobacter salsuginis strain 5N-3.</title>
        <authorList>
            <person name="Inoue Y."/>
            <person name="Fukunaga Y."/>
            <person name="Katsumata H."/>
            <person name="Ohji S."/>
            <person name="Hosoyama A."/>
            <person name="Mori K."/>
            <person name="Ando K."/>
        </authorList>
    </citation>
    <scope>NUCLEOTIDE SEQUENCE [LARGE SCALE GENOMIC DNA]</scope>
    <source>
        <strain evidence="4 6">5N-3</strain>
        <strain evidence="5 7">NBRC 109114</strain>
    </source>
</reference>
<name>A0A5M3PQE9_9GAMM</name>
<evidence type="ECO:0000313" key="5">
    <source>
        <dbReference type="EMBL" id="GBO89486.1"/>
    </source>
</evidence>
<accession>A0A5M3PQE9</accession>
<feature type="short sequence motif" description="HXTX 2" evidence="2">
    <location>
        <begin position="121"/>
        <end position="124"/>
    </location>
</feature>
<comment type="caution">
    <text evidence="4">The sequence shown here is derived from an EMBL/GenBank/DDBJ whole genome shotgun (WGS) entry which is preliminary data.</text>
</comment>
<dbReference type="InterPro" id="IPR009097">
    <property type="entry name" value="Cyclic_Pdiesterase"/>
</dbReference>
<evidence type="ECO:0000313" key="4">
    <source>
        <dbReference type="EMBL" id="GBO85104.1"/>
    </source>
</evidence>
<dbReference type="GO" id="GO:0008664">
    <property type="term" value="F:RNA 2',3'-cyclic 3'-phosphodiesterase activity"/>
    <property type="evidence" value="ECO:0007669"/>
    <property type="project" value="UniProtKB-EC"/>
</dbReference>
<dbReference type="PANTHER" id="PTHR35561">
    <property type="entry name" value="RNA 2',3'-CYCLIC PHOSPHODIESTERASE"/>
    <property type="match status" value="1"/>
</dbReference>
<dbReference type="EC" id="3.1.4.58" evidence="2"/>
<feature type="active site" description="Proton acceptor" evidence="2">
    <location>
        <position position="121"/>
    </location>
</feature>
<organism evidence="4 6">
    <name type="scientific">Marinobacter salsuginis</name>
    <dbReference type="NCBI Taxonomy" id="418719"/>
    <lineage>
        <taxon>Bacteria</taxon>
        <taxon>Pseudomonadati</taxon>
        <taxon>Pseudomonadota</taxon>
        <taxon>Gammaproteobacteria</taxon>
        <taxon>Pseudomonadales</taxon>
        <taxon>Marinobacteraceae</taxon>
        <taxon>Marinobacter</taxon>
    </lineage>
</organism>
<dbReference type="Proteomes" id="UP000340077">
    <property type="component" value="Unassembled WGS sequence"/>
</dbReference>
<dbReference type="InterPro" id="IPR004175">
    <property type="entry name" value="RNA_CPDase"/>
</dbReference>
<protein>
    <recommendedName>
        <fullName evidence="2">RNA 2',3'-cyclic phosphodiesterase</fullName>
        <shortName evidence="2">RNA 2',3'-CPDase</shortName>
        <ecNumber evidence="2">3.1.4.58</ecNumber>
    </recommendedName>
</protein>
<feature type="active site" description="Proton donor" evidence="2">
    <location>
        <position position="37"/>
    </location>
</feature>
<dbReference type="GO" id="GO:0004113">
    <property type="term" value="F:2',3'-cyclic-nucleotide 3'-phosphodiesterase activity"/>
    <property type="evidence" value="ECO:0007669"/>
    <property type="project" value="InterPro"/>
</dbReference>
<dbReference type="EMBL" id="BGZI01000023">
    <property type="protein sequence ID" value="GBO89486.1"/>
    <property type="molecule type" value="Genomic_DNA"/>
</dbReference>
<comment type="function">
    <text evidence="2">Hydrolyzes RNA 2',3'-cyclic phosphodiester to an RNA 2'-phosphomonoester.</text>
</comment>
<dbReference type="InterPro" id="IPR014051">
    <property type="entry name" value="Phosphoesterase_HXTX"/>
</dbReference>
<dbReference type="Pfam" id="PF02834">
    <property type="entry name" value="LigT_PEase"/>
    <property type="match status" value="2"/>
</dbReference>
<dbReference type="EMBL" id="BGZH01000002">
    <property type="protein sequence ID" value="GBO85104.1"/>
    <property type="molecule type" value="Genomic_DNA"/>
</dbReference>
<evidence type="ECO:0000256" key="2">
    <source>
        <dbReference type="HAMAP-Rule" id="MF_01940"/>
    </source>
</evidence>
<evidence type="ECO:0000259" key="3">
    <source>
        <dbReference type="Pfam" id="PF02834"/>
    </source>
</evidence>